<name>A0ABU9BC94_9BURK</name>
<dbReference type="SMART" id="SM00304">
    <property type="entry name" value="HAMP"/>
    <property type="match status" value="1"/>
</dbReference>
<keyword evidence="7" id="KW-1185">Reference proteome</keyword>
<dbReference type="SMART" id="SM00283">
    <property type="entry name" value="MA"/>
    <property type="match status" value="1"/>
</dbReference>
<dbReference type="SUPFAM" id="SSF58104">
    <property type="entry name" value="Methyl-accepting chemotaxis protein (MCP) signaling domain"/>
    <property type="match status" value="1"/>
</dbReference>
<dbReference type="Gene3D" id="1.10.287.950">
    <property type="entry name" value="Methyl-accepting chemotaxis protein"/>
    <property type="match status" value="1"/>
</dbReference>
<sequence length="525" mass="55114">MSTLPLRSGLSLSQRLIAAFATLLLILLALTALAWQRLDSIGGLMADITGVGAQRSQAVREMERSALRFGTEMLSLGSVPHEELVPRMQALQAQAAAWQVAIGKARPLLDEAEALALLKTGEEAAKATVAVLDEARKQSDGRGEGTIAFWLRTTVTNDNAKWAGLHARWAASTLQLSAWNEARAQTLVQRAGSVAASAGGVLLGGAAFALVVAGLTGWAITRQIRSGLDEASTAARRLAELDLSTPLASRRGDEIGVLLQTLETLRERQHELAGGVVQAAQTIHQASAEIAQGSQDMSHRTEQAAAALQQLTQDMRTLSDSVSGTSGSAAEGHRLAGEANTLAQQGEQTVQLAVQTMTAVDASSGRIGEIIGLIDGIAFQTNILALNAAVEAARAGEQGRGFAVVAGEVRGLARRTAEAAREVKQLIEASRQTVAEGSQQVHHAGTSTQQVLASVHDVARVMDTISHGASEQLGHIGHTRDAVGQLDTMVQHNAAMAEQTAAATQALTDQAQRLSTLVSRFKLTV</sequence>
<evidence type="ECO:0000313" key="7">
    <source>
        <dbReference type="Proteomes" id="UP001368500"/>
    </source>
</evidence>
<evidence type="ECO:0000313" key="6">
    <source>
        <dbReference type="EMBL" id="MEK8026729.1"/>
    </source>
</evidence>
<comment type="caution">
    <text evidence="6">The sequence shown here is derived from an EMBL/GenBank/DDBJ whole genome shotgun (WGS) entry which is preliminary data.</text>
</comment>
<comment type="similarity">
    <text evidence="2">Belongs to the methyl-accepting chemotaxis (MCP) protein family.</text>
</comment>
<proteinExistence type="inferred from homology"/>
<dbReference type="InterPro" id="IPR003660">
    <property type="entry name" value="HAMP_dom"/>
</dbReference>
<evidence type="ECO:0000256" key="3">
    <source>
        <dbReference type="PROSITE-ProRule" id="PRU00284"/>
    </source>
</evidence>
<dbReference type="PANTHER" id="PTHR43531:SF11">
    <property type="entry name" value="METHYL-ACCEPTING CHEMOTAXIS PROTEIN 3"/>
    <property type="match status" value="1"/>
</dbReference>
<reference evidence="6 7" key="1">
    <citation type="submission" date="2024-04" db="EMBL/GenBank/DDBJ databases">
        <title>Novel species of the genus Ideonella isolated from streams.</title>
        <authorList>
            <person name="Lu H."/>
        </authorList>
    </citation>
    <scope>NUCLEOTIDE SEQUENCE [LARGE SCALE GENOMIC DNA]</scope>
    <source>
        <strain evidence="6 7">BYS139W</strain>
    </source>
</reference>
<dbReference type="Proteomes" id="UP001368500">
    <property type="component" value="Unassembled WGS sequence"/>
</dbReference>
<keyword evidence="1" id="KW-0145">Chemotaxis</keyword>
<dbReference type="CDD" id="cd11386">
    <property type="entry name" value="MCP_signal"/>
    <property type="match status" value="1"/>
</dbReference>
<dbReference type="RefSeq" id="WP_341374511.1">
    <property type="nucleotide sequence ID" value="NZ_JBBUTF010000009.1"/>
</dbReference>
<dbReference type="EMBL" id="JBBUTF010000009">
    <property type="protein sequence ID" value="MEK8026729.1"/>
    <property type="molecule type" value="Genomic_DNA"/>
</dbReference>
<dbReference type="Pfam" id="PF00015">
    <property type="entry name" value="MCPsignal"/>
    <property type="match status" value="1"/>
</dbReference>
<organism evidence="6 7">
    <name type="scientific">Pseudaquabacterium rugosum</name>
    <dbReference type="NCBI Taxonomy" id="2984194"/>
    <lineage>
        <taxon>Bacteria</taxon>
        <taxon>Pseudomonadati</taxon>
        <taxon>Pseudomonadota</taxon>
        <taxon>Betaproteobacteria</taxon>
        <taxon>Burkholderiales</taxon>
        <taxon>Sphaerotilaceae</taxon>
        <taxon>Pseudaquabacterium</taxon>
    </lineage>
</organism>
<dbReference type="PROSITE" id="PS50885">
    <property type="entry name" value="HAMP"/>
    <property type="match status" value="1"/>
</dbReference>
<protein>
    <submittedName>
        <fullName evidence="6">Methyl-accepting chemotaxis protein</fullName>
    </submittedName>
</protein>
<feature type="domain" description="Methyl-accepting transducer" evidence="4">
    <location>
        <begin position="279"/>
        <end position="508"/>
    </location>
</feature>
<evidence type="ECO:0000256" key="1">
    <source>
        <dbReference type="ARBA" id="ARBA00022500"/>
    </source>
</evidence>
<dbReference type="InterPro" id="IPR051310">
    <property type="entry name" value="MCP_chemotaxis"/>
</dbReference>
<dbReference type="PROSITE" id="PS50111">
    <property type="entry name" value="CHEMOTAXIS_TRANSDUC_2"/>
    <property type="match status" value="1"/>
</dbReference>
<gene>
    <name evidence="6" type="ORF">AACH11_12225</name>
</gene>
<dbReference type="PANTHER" id="PTHR43531">
    <property type="entry name" value="PROTEIN ICFG"/>
    <property type="match status" value="1"/>
</dbReference>
<dbReference type="InterPro" id="IPR004089">
    <property type="entry name" value="MCPsignal_dom"/>
</dbReference>
<evidence type="ECO:0000259" key="4">
    <source>
        <dbReference type="PROSITE" id="PS50111"/>
    </source>
</evidence>
<keyword evidence="3" id="KW-0807">Transducer</keyword>
<accession>A0ABU9BC94</accession>
<feature type="domain" description="HAMP" evidence="5">
    <location>
        <begin position="222"/>
        <end position="274"/>
    </location>
</feature>
<evidence type="ECO:0000256" key="2">
    <source>
        <dbReference type="ARBA" id="ARBA00029447"/>
    </source>
</evidence>
<evidence type="ECO:0000259" key="5">
    <source>
        <dbReference type="PROSITE" id="PS50885"/>
    </source>
</evidence>
<dbReference type="CDD" id="cd06225">
    <property type="entry name" value="HAMP"/>
    <property type="match status" value="1"/>
</dbReference>
<dbReference type="Pfam" id="PF00672">
    <property type="entry name" value="HAMP"/>
    <property type="match status" value="1"/>
</dbReference>